<reference evidence="3" key="5">
    <citation type="submission" date="2015-06" db="UniProtKB">
        <authorList>
            <consortium name="EnsemblFungi"/>
        </authorList>
    </citation>
    <scope>IDENTIFICATION</scope>
    <source>
        <strain evidence="3">ATCC 64411</strain>
    </source>
</reference>
<evidence type="ECO:0000313" key="3">
    <source>
        <dbReference type="EnsemblFungi" id="MAPG_01064T0"/>
    </source>
</evidence>
<dbReference type="AlphaFoldDB" id="A0A0C4DMQ3"/>
<dbReference type="VEuPathDB" id="FungiDB:MAPG_01064"/>
<proteinExistence type="predicted"/>
<sequence>MSVVSPRTRSATVTVTDRADDRAVLLRGGDSMGGLTYDEQAQRDHRYESKRAGGGGEWSHSQESFVLGMNDPASPHRLSPISGFSGQTLADPDSQSSGDEDAAGLEMRRQKKSAGTARTTAAWI</sequence>
<feature type="compositionally biased region" description="Polar residues" evidence="1">
    <location>
        <begin position="82"/>
        <end position="97"/>
    </location>
</feature>
<evidence type="ECO:0000313" key="4">
    <source>
        <dbReference type="Proteomes" id="UP000011715"/>
    </source>
</evidence>
<dbReference type="EMBL" id="GL876966">
    <property type="protein sequence ID" value="KLU81984.1"/>
    <property type="molecule type" value="Genomic_DNA"/>
</dbReference>
<feature type="compositionally biased region" description="Basic and acidic residues" evidence="1">
    <location>
        <begin position="40"/>
        <end position="51"/>
    </location>
</feature>
<reference evidence="2" key="3">
    <citation type="submission" date="2011-03" db="EMBL/GenBank/DDBJ databases">
        <title>Annotation of Magnaporthe poae ATCC 64411.</title>
        <authorList>
            <person name="Ma L.-J."/>
            <person name="Dead R."/>
            <person name="Young S.K."/>
            <person name="Zeng Q."/>
            <person name="Gargeya S."/>
            <person name="Fitzgerald M."/>
            <person name="Haas B."/>
            <person name="Abouelleil A."/>
            <person name="Alvarado L."/>
            <person name="Arachchi H.M."/>
            <person name="Berlin A."/>
            <person name="Brown A."/>
            <person name="Chapman S.B."/>
            <person name="Chen Z."/>
            <person name="Dunbar C."/>
            <person name="Freedman E."/>
            <person name="Gearin G."/>
            <person name="Gellesch M."/>
            <person name="Goldberg J."/>
            <person name="Griggs A."/>
            <person name="Gujja S."/>
            <person name="Heiman D."/>
            <person name="Howarth C."/>
            <person name="Larson L."/>
            <person name="Lui A."/>
            <person name="MacDonald P.J.P."/>
            <person name="Mehta T."/>
            <person name="Montmayeur A."/>
            <person name="Murphy C."/>
            <person name="Neiman D."/>
            <person name="Pearson M."/>
            <person name="Priest M."/>
            <person name="Roberts A."/>
            <person name="Saif S."/>
            <person name="Shea T."/>
            <person name="Shenoy N."/>
            <person name="Sisk P."/>
            <person name="Stolte C."/>
            <person name="Sykes S."/>
            <person name="Yandava C."/>
            <person name="Wortman J."/>
            <person name="Nusbaum C."/>
            <person name="Birren B."/>
        </authorList>
    </citation>
    <scope>NUCLEOTIDE SEQUENCE</scope>
    <source>
        <strain evidence="2">ATCC 64411</strain>
    </source>
</reference>
<reference evidence="2" key="1">
    <citation type="submission" date="2010-05" db="EMBL/GenBank/DDBJ databases">
        <title>The Genome Sequence of Magnaporthe poae strain ATCC 64411.</title>
        <authorList>
            <consortium name="The Broad Institute Genome Sequencing Platform"/>
            <consortium name="Broad Institute Genome Sequencing Center for Infectious Disease"/>
            <person name="Ma L.-J."/>
            <person name="Dead R."/>
            <person name="Young S."/>
            <person name="Zeng Q."/>
            <person name="Koehrsen M."/>
            <person name="Alvarado L."/>
            <person name="Berlin A."/>
            <person name="Chapman S.B."/>
            <person name="Chen Z."/>
            <person name="Freedman E."/>
            <person name="Gellesch M."/>
            <person name="Goldberg J."/>
            <person name="Griggs A."/>
            <person name="Gujja S."/>
            <person name="Heilman E.R."/>
            <person name="Heiman D."/>
            <person name="Hepburn T."/>
            <person name="Howarth C."/>
            <person name="Jen D."/>
            <person name="Larson L."/>
            <person name="Mehta T."/>
            <person name="Neiman D."/>
            <person name="Pearson M."/>
            <person name="Roberts A."/>
            <person name="Saif S."/>
            <person name="Shea T."/>
            <person name="Shenoy N."/>
            <person name="Sisk P."/>
            <person name="Stolte C."/>
            <person name="Sykes S."/>
            <person name="Walk T."/>
            <person name="White J."/>
            <person name="Yandava C."/>
            <person name="Haas B."/>
            <person name="Nusbaum C."/>
            <person name="Birren B."/>
        </authorList>
    </citation>
    <scope>NUCLEOTIDE SEQUENCE</scope>
    <source>
        <strain evidence="2">ATCC 64411</strain>
    </source>
</reference>
<dbReference type="Proteomes" id="UP000011715">
    <property type="component" value="Unassembled WGS sequence"/>
</dbReference>
<dbReference type="eggNOG" id="ENOG502RS99">
    <property type="taxonomic scope" value="Eukaryota"/>
</dbReference>
<feature type="region of interest" description="Disordered" evidence="1">
    <location>
        <begin position="27"/>
        <end position="124"/>
    </location>
</feature>
<reference evidence="4" key="2">
    <citation type="submission" date="2010-05" db="EMBL/GenBank/DDBJ databases">
        <title>The genome sequence of Magnaporthe poae strain ATCC 64411.</title>
        <authorList>
            <person name="Ma L.-J."/>
            <person name="Dead R."/>
            <person name="Young S."/>
            <person name="Zeng Q."/>
            <person name="Koehrsen M."/>
            <person name="Alvarado L."/>
            <person name="Berlin A."/>
            <person name="Chapman S.B."/>
            <person name="Chen Z."/>
            <person name="Freedman E."/>
            <person name="Gellesch M."/>
            <person name="Goldberg J."/>
            <person name="Griggs A."/>
            <person name="Gujja S."/>
            <person name="Heilman E.R."/>
            <person name="Heiman D."/>
            <person name="Hepburn T."/>
            <person name="Howarth C."/>
            <person name="Jen D."/>
            <person name="Larson L."/>
            <person name="Mehta T."/>
            <person name="Neiman D."/>
            <person name="Pearson M."/>
            <person name="Roberts A."/>
            <person name="Saif S."/>
            <person name="Shea T."/>
            <person name="Shenoy N."/>
            <person name="Sisk P."/>
            <person name="Stolte C."/>
            <person name="Sykes S."/>
            <person name="Walk T."/>
            <person name="White J."/>
            <person name="Yandava C."/>
            <person name="Haas B."/>
            <person name="Nusbaum C."/>
            <person name="Birren B."/>
        </authorList>
    </citation>
    <scope>NUCLEOTIDE SEQUENCE [LARGE SCALE GENOMIC DNA]</scope>
    <source>
        <strain evidence="4">ATCC 64411 / 73-15</strain>
    </source>
</reference>
<dbReference type="EnsemblFungi" id="MAPG_01064T0">
    <property type="protein sequence ID" value="MAPG_01064T0"/>
    <property type="gene ID" value="MAPG_01064"/>
</dbReference>
<evidence type="ECO:0000256" key="1">
    <source>
        <dbReference type="SAM" id="MobiDB-lite"/>
    </source>
</evidence>
<dbReference type="STRING" id="644358.A0A0C4DMQ3"/>
<gene>
    <name evidence="2" type="ORF">MAPG_01064</name>
</gene>
<keyword evidence="4" id="KW-1185">Reference proteome</keyword>
<evidence type="ECO:0000313" key="2">
    <source>
        <dbReference type="EMBL" id="KLU81984.1"/>
    </source>
</evidence>
<reference evidence="3" key="4">
    <citation type="journal article" date="2015" name="G3 (Bethesda)">
        <title>Genome sequences of three phytopathogenic species of the Magnaporthaceae family of fungi.</title>
        <authorList>
            <person name="Okagaki L.H."/>
            <person name="Nunes C.C."/>
            <person name="Sailsbery J."/>
            <person name="Clay B."/>
            <person name="Brown D."/>
            <person name="John T."/>
            <person name="Oh Y."/>
            <person name="Young N."/>
            <person name="Fitzgerald M."/>
            <person name="Haas B.J."/>
            <person name="Zeng Q."/>
            <person name="Young S."/>
            <person name="Adiconis X."/>
            <person name="Fan L."/>
            <person name="Levin J.Z."/>
            <person name="Mitchell T.K."/>
            <person name="Okubara P.A."/>
            <person name="Farman M.L."/>
            <person name="Kohn L.M."/>
            <person name="Birren B."/>
            <person name="Ma L.-J."/>
            <person name="Dean R.A."/>
        </authorList>
    </citation>
    <scope>NUCLEOTIDE SEQUENCE</scope>
    <source>
        <strain evidence="3">ATCC 64411 / 73-15</strain>
    </source>
</reference>
<dbReference type="EMBL" id="ADBL01000246">
    <property type="status" value="NOT_ANNOTATED_CDS"/>
    <property type="molecule type" value="Genomic_DNA"/>
</dbReference>
<accession>A0A0C4DMQ3</accession>
<protein>
    <submittedName>
        <fullName evidence="2">Integral membrane protein</fullName>
    </submittedName>
</protein>
<dbReference type="OrthoDB" id="444631at2759"/>
<name>A0A0C4DMQ3_MAGP6</name>
<organism evidence="3 4">
    <name type="scientific">Magnaporthiopsis poae (strain ATCC 64411 / 73-15)</name>
    <name type="common">Kentucky bluegrass fungus</name>
    <name type="synonym">Magnaporthe poae</name>
    <dbReference type="NCBI Taxonomy" id="644358"/>
    <lineage>
        <taxon>Eukaryota</taxon>
        <taxon>Fungi</taxon>
        <taxon>Dikarya</taxon>
        <taxon>Ascomycota</taxon>
        <taxon>Pezizomycotina</taxon>
        <taxon>Sordariomycetes</taxon>
        <taxon>Sordariomycetidae</taxon>
        <taxon>Magnaporthales</taxon>
        <taxon>Magnaporthaceae</taxon>
        <taxon>Magnaporthiopsis</taxon>
    </lineage>
</organism>